<keyword evidence="6 10" id="KW-0274">FAD</keyword>
<feature type="binding site" evidence="11">
    <location>
        <position position="299"/>
    </location>
    <ligand>
        <name>Mg(2+)</name>
        <dbReference type="ChEBI" id="CHEBI:18420"/>
    </ligand>
</feature>
<name>A0A4R6WP98_9PROT</name>
<dbReference type="EMBL" id="SNYW01000007">
    <property type="protein sequence ID" value="TDQ82915.1"/>
    <property type="molecule type" value="Genomic_DNA"/>
</dbReference>
<dbReference type="EC" id="2.7.1.180" evidence="1 10"/>
<reference evidence="12 13" key="1">
    <citation type="submission" date="2019-03" db="EMBL/GenBank/DDBJ databases">
        <title>Genomic Encyclopedia of Type Strains, Phase III (KMG-III): the genomes of soil and plant-associated and newly described type strains.</title>
        <authorList>
            <person name="Whitman W."/>
        </authorList>
    </citation>
    <scope>NUCLEOTIDE SEQUENCE [LARGE SCALE GENOMIC DNA]</scope>
    <source>
        <strain evidence="12 13">CGMCC 1.7660</strain>
    </source>
</reference>
<dbReference type="GO" id="GO:0016740">
    <property type="term" value="F:transferase activity"/>
    <property type="evidence" value="ECO:0007669"/>
    <property type="project" value="UniProtKB-UniRule"/>
</dbReference>
<evidence type="ECO:0000256" key="7">
    <source>
        <dbReference type="ARBA" id="ARBA00022842"/>
    </source>
</evidence>
<evidence type="ECO:0000256" key="1">
    <source>
        <dbReference type="ARBA" id="ARBA00011955"/>
    </source>
</evidence>
<dbReference type="InterPro" id="IPR003374">
    <property type="entry name" value="ApbE-like_sf"/>
</dbReference>
<dbReference type="PIRSF" id="PIRSF006268">
    <property type="entry name" value="ApbE"/>
    <property type="match status" value="1"/>
</dbReference>
<evidence type="ECO:0000313" key="13">
    <source>
        <dbReference type="Proteomes" id="UP000295783"/>
    </source>
</evidence>
<evidence type="ECO:0000256" key="5">
    <source>
        <dbReference type="ARBA" id="ARBA00022723"/>
    </source>
</evidence>
<comment type="similarity">
    <text evidence="10">Belongs to the ApbE family.</text>
</comment>
<comment type="cofactor">
    <cofactor evidence="11">
        <name>Mg(2+)</name>
        <dbReference type="ChEBI" id="CHEBI:18420"/>
    </cofactor>
    <cofactor evidence="11">
        <name>Mn(2+)</name>
        <dbReference type="ChEBI" id="CHEBI:29035"/>
    </cofactor>
    <text evidence="11">Magnesium. Can also use manganese.</text>
</comment>
<evidence type="ECO:0000256" key="6">
    <source>
        <dbReference type="ARBA" id="ARBA00022827"/>
    </source>
</evidence>
<keyword evidence="3 10" id="KW-0285">Flavoprotein</keyword>
<dbReference type="PANTHER" id="PTHR30040">
    <property type="entry name" value="THIAMINE BIOSYNTHESIS LIPOPROTEIN APBE"/>
    <property type="match status" value="1"/>
</dbReference>
<keyword evidence="7 10" id="KW-0460">Magnesium</keyword>
<evidence type="ECO:0000256" key="11">
    <source>
        <dbReference type="PIRSR" id="PIRSR006268-2"/>
    </source>
</evidence>
<keyword evidence="13" id="KW-1185">Reference proteome</keyword>
<dbReference type="PROSITE" id="PS51318">
    <property type="entry name" value="TAT"/>
    <property type="match status" value="1"/>
</dbReference>
<feature type="binding site" evidence="11">
    <location>
        <position position="295"/>
    </location>
    <ligand>
        <name>Mg(2+)</name>
        <dbReference type="ChEBI" id="CHEBI:18420"/>
    </ligand>
</feature>
<evidence type="ECO:0000256" key="8">
    <source>
        <dbReference type="ARBA" id="ARBA00031306"/>
    </source>
</evidence>
<gene>
    <name evidence="12" type="ORF">A8950_1196</name>
</gene>
<feature type="binding site" evidence="11">
    <location>
        <position position="186"/>
    </location>
    <ligand>
        <name>Mg(2+)</name>
        <dbReference type="ChEBI" id="CHEBI:18420"/>
    </ligand>
</feature>
<keyword evidence="5 10" id="KW-0479">Metal-binding</keyword>
<dbReference type="AlphaFoldDB" id="A0A4R6WP98"/>
<dbReference type="PANTHER" id="PTHR30040:SF2">
    <property type="entry name" value="FAD:PROTEIN FMN TRANSFERASE"/>
    <property type="match status" value="1"/>
</dbReference>
<evidence type="ECO:0000256" key="3">
    <source>
        <dbReference type="ARBA" id="ARBA00022630"/>
    </source>
</evidence>
<dbReference type="Gene3D" id="3.10.520.10">
    <property type="entry name" value="ApbE-like domains"/>
    <property type="match status" value="1"/>
</dbReference>
<dbReference type="SUPFAM" id="SSF143631">
    <property type="entry name" value="ApbE-like"/>
    <property type="match status" value="1"/>
</dbReference>
<evidence type="ECO:0000256" key="10">
    <source>
        <dbReference type="PIRNR" id="PIRNR006268"/>
    </source>
</evidence>
<comment type="catalytic activity">
    <reaction evidence="9 10">
        <text>L-threonyl-[protein] + FAD = FMN-L-threonyl-[protein] + AMP + H(+)</text>
        <dbReference type="Rhea" id="RHEA:36847"/>
        <dbReference type="Rhea" id="RHEA-COMP:11060"/>
        <dbReference type="Rhea" id="RHEA-COMP:11061"/>
        <dbReference type="ChEBI" id="CHEBI:15378"/>
        <dbReference type="ChEBI" id="CHEBI:30013"/>
        <dbReference type="ChEBI" id="CHEBI:57692"/>
        <dbReference type="ChEBI" id="CHEBI:74257"/>
        <dbReference type="ChEBI" id="CHEBI:456215"/>
        <dbReference type="EC" id="2.7.1.180"/>
    </reaction>
</comment>
<evidence type="ECO:0000313" key="12">
    <source>
        <dbReference type="EMBL" id="TDQ82915.1"/>
    </source>
</evidence>
<accession>A0A4R6WP98</accession>
<evidence type="ECO:0000256" key="4">
    <source>
        <dbReference type="ARBA" id="ARBA00022679"/>
    </source>
</evidence>
<dbReference type="InterPro" id="IPR006311">
    <property type="entry name" value="TAT_signal"/>
</dbReference>
<proteinExistence type="inferred from homology"/>
<dbReference type="Pfam" id="PF02424">
    <property type="entry name" value="ApbE"/>
    <property type="match status" value="1"/>
</dbReference>
<dbReference type="InterPro" id="IPR024932">
    <property type="entry name" value="ApbE"/>
</dbReference>
<dbReference type="GO" id="GO:0046872">
    <property type="term" value="F:metal ion binding"/>
    <property type="evidence" value="ECO:0007669"/>
    <property type="project" value="UniProtKB-UniRule"/>
</dbReference>
<protein>
    <recommendedName>
        <fullName evidence="2 10">FAD:protein FMN transferase</fullName>
        <ecNumber evidence="1 10">2.7.1.180</ecNumber>
    </recommendedName>
    <alternativeName>
        <fullName evidence="8 10">Flavin transferase</fullName>
    </alternativeName>
</protein>
<evidence type="ECO:0000256" key="9">
    <source>
        <dbReference type="ARBA" id="ARBA00048540"/>
    </source>
</evidence>
<organism evidence="12 13">
    <name type="scientific">Dongia mobilis</name>
    <dbReference type="NCBI Taxonomy" id="578943"/>
    <lineage>
        <taxon>Bacteria</taxon>
        <taxon>Pseudomonadati</taxon>
        <taxon>Pseudomonadota</taxon>
        <taxon>Alphaproteobacteria</taxon>
        <taxon>Rhodospirillales</taxon>
        <taxon>Dongiaceae</taxon>
        <taxon>Dongia</taxon>
    </lineage>
</organism>
<dbReference type="Proteomes" id="UP000295783">
    <property type="component" value="Unassembled WGS sequence"/>
</dbReference>
<evidence type="ECO:0000256" key="2">
    <source>
        <dbReference type="ARBA" id="ARBA00016337"/>
    </source>
</evidence>
<keyword evidence="4 10" id="KW-0808">Transferase</keyword>
<keyword evidence="12" id="KW-0449">Lipoprotein</keyword>
<comment type="caution">
    <text evidence="12">The sequence shown here is derived from an EMBL/GenBank/DDBJ whole genome shotgun (WGS) entry which is preliminary data.</text>
</comment>
<sequence length="325" mass="33807">MASISRRGMLITGAAGGLALAGQWPQAGMAKAPRGGTELLHWRGSALGASAEMRLLHPEGMRTGHFVKLALDEIERLERIFSLYRPDSALVALNRDGFLASPPFDLVILLNEAQGLAGRSGGAFDPTIQPLFALYARHFAVSNANPAGPSPHEITRSLALVDYAAMEILPERIAFGRAGMAVTLNGIAQGYLADRVTARLAEAGITDAMVNLGEITALGRAPDGTAWRAGIAGSDQVLDMGTQPGAFAALATSGAAGTLFEPSGRHNHLLDPRTGCSVVAGRLVSVAAATATLADGLSTALAILPRGEGRRLQMQYPGIRVVEGS</sequence>